<evidence type="ECO:0000256" key="1">
    <source>
        <dbReference type="ARBA" id="ARBA00022884"/>
    </source>
</evidence>
<accession>A0A7J8FU99</accession>
<organism evidence="5 6">
    <name type="scientific">Molossus molossus</name>
    <name type="common">Pallas' mastiff bat</name>
    <name type="synonym">Vespertilio molossus</name>
    <dbReference type="NCBI Taxonomy" id="27622"/>
    <lineage>
        <taxon>Eukaryota</taxon>
        <taxon>Metazoa</taxon>
        <taxon>Chordata</taxon>
        <taxon>Craniata</taxon>
        <taxon>Vertebrata</taxon>
        <taxon>Euteleostomi</taxon>
        <taxon>Mammalia</taxon>
        <taxon>Eutheria</taxon>
        <taxon>Laurasiatheria</taxon>
        <taxon>Chiroptera</taxon>
        <taxon>Yangochiroptera</taxon>
        <taxon>Molossidae</taxon>
        <taxon>Molossus</taxon>
    </lineage>
</organism>
<dbReference type="EMBL" id="JACASF010000011">
    <property type="protein sequence ID" value="KAF6450989.1"/>
    <property type="molecule type" value="Genomic_DNA"/>
</dbReference>
<reference evidence="5 6" key="1">
    <citation type="journal article" date="2020" name="Nature">
        <title>Six reference-quality genomes reveal evolution of bat adaptations.</title>
        <authorList>
            <person name="Jebb D."/>
            <person name="Huang Z."/>
            <person name="Pippel M."/>
            <person name="Hughes G.M."/>
            <person name="Lavrichenko K."/>
            <person name="Devanna P."/>
            <person name="Winkler S."/>
            <person name="Jermiin L.S."/>
            <person name="Skirmuntt E.C."/>
            <person name="Katzourakis A."/>
            <person name="Burkitt-Gray L."/>
            <person name="Ray D.A."/>
            <person name="Sullivan K.A.M."/>
            <person name="Roscito J.G."/>
            <person name="Kirilenko B.M."/>
            <person name="Davalos L.M."/>
            <person name="Corthals A.P."/>
            <person name="Power M.L."/>
            <person name="Jones G."/>
            <person name="Ransome R.D."/>
            <person name="Dechmann D.K.N."/>
            <person name="Locatelli A.G."/>
            <person name="Puechmaille S.J."/>
            <person name="Fedrigo O."/>
            <person name="Jarvis E.D."/>
            <person name="Hiller M."/>
            <person name="Vernes S.C."/>
            <person name="Myers E.W."/>
            <person name="Teeling E.C."/>
        </authorList>
    </citation>
    <scope>NUCLEOTIDE SEQUENCE [LARGE SCALE GENOMIC DNA]</scope>
    <source>
        <strain evidence="5">MMolMol1</strain>
        <tissue evidence="5">Muscle</tissue>
    </source>
</reference>
<dbReference type="InterPro" id="IPR056870">
    <property type="entry name" value="TTC3/DZIP3/RBM44-like_helical"/>
</dbReference>
<dbReference type="GO" id="GO:0000398">
    <property type="term" value="P:mRNA splicing, via spliceosome"/>
    <property type="evidence" value="ECO:0007669"/>
    <property type="project" value="TreeGrafter"/>
</dbReference>
<dbReference type="AlphaFoldDB" id="A0A7J8FU99"/>
<evidence type="ECO:0000256" key="2">
    <source>
        <dbReference type="PROSITE-ProRule" id="PRU00176"/>
    </source>
</evidence>
<dbReference type="GO" id="GO:0003730">
    <property type="term" value="F:mRNA 3'-UTR binding"/>
    <property type="evidence" value="ECO:0007669"/>
    <property type="project" value="TreeGrafter"/>
</dbReference>
<feature type="compositionally biased region" description="Polar residues" evidence="3">
    <location>
        <begin position="901"/>
        <end position="931"/>
    </location>
</feature>
<dbReference type="PANTHER" id="PTHR48026:SF8">
    <property type="entry name" value="RNA-BINDING PROTEIN 44"/>
    <property type="match status" value="1"/>
</dbReference>
<evidence type="ECO:0000256" key="3">
    <source>
        <dbReference type="SAM" id="MobiDB-lite"/>
    </source>
</evidence>
<dbReference type="SUPFAM" id="SSF54928">
    <property type="entry name" value="RNA-binding domain, RBD"/>
    <property type="match status" value="1"/>
</dbReference>
<evidence type="ECO:0000259" key="4">
    <source>
        <dbReference type="PROSITE" id="PS50102"/>
    </source>
</evidence>
<feature type="region of interest" description="Disordered" evidence="3">
    <location>
        <begin position="156"/>
        <end position="179"/>
    </location>
</feature>
<dbReference type="Proteomes" id="UP000550707">
    <property type="component" value="Unassembled WGS sequence"/>
</dbReference>
<comment type="caution">
    <text evidence="5">The sequence shown here is derived from an EMBL/GenBank/DDBJ whole genome shotgun (WGS) entry which is preliminary data.</text>
</comment>
<gene>
    <name evidence="5" type="ORF">HJG59_015399</name>
</gene>
<dbReference type="InParanoid" id="A0A7J8FU99"/>
<feature type="region of interest" description="Disordered" evidence="3">
    <location>
        <begin position="1"/>
        <end position="37"/>
    </location>
</feature>
<dbReference type="InterPro" id="IPR035979">
    <property type="entry name" value="RBD_domain_sf"/>
</dbReference>
<feature type="region of interest" description="Disordered" evidence="3">
    <location>
        <begin position="64"/>
        <end position="95"/>
    </location>
</feature>
<dbReference type="FunCoup" id="A0A7J8FU99">
    <property type="interactions" value="41"/>
</dbReference>
<protein>
    <submittedName>
        <fullName evidence="5">RNA binding motif protein 44</fullName>
    </submittedName>
</protein>
<feature type="region of interest" description="Disordered" evidence="3">
    <location>
        <begin position="899"/>
        <end position="947"/>
    </location>
</feature>
<keyword evidence="1 2" id="KW-0694">RNA-binding</keyword>
<dbReference type="SMART" id="SM00360">
    <property type="entry name" value="RRM"/>
    <property type="match status" value="1"/>
</dbReference>
<name>A0A7J8FU99_MOLMO</name>
<dbReference type="OrthoDB" id="9941526at2759"/>
<feature type="region of interest" description="Disordered" evidence="3">
    <location>
        <begin position="732"/>
        <end position="751"/>
    </location>
</feature>
<feature type="region of interest" description="Disordered" evidence="3">
    <location>
        <begin position="496"/>
        <end position="530"/>
    </location>
</feature>
<proteinExistence type="predicted"/>
<dbReference type="Pfam" id="PF00076">
    <property type="entry name" value="RRM_1"/>
    <property type="match status" value="1"/>
</dbReference>
<dbReference type="InterPro" id="IPR000504">
    <property type="entry name" value="RRM_dom"/>
</dbReference>
<dbReference type="PROSITE" id="PS50102">
    <property type="entry name" value="RRM"/>
    <property type="match status" value="1"/>
</dbReference>
<sequence>MQAPAVAESAADEDYHRRGGTQKGRLSKKGNLSSSSGCNEAKLTFCDDDWDSLALGQKADDSEIRSLDSVDLEPSAPASPDGNMESTRAPSRASEDSLSYVFLNETYSIHYSESKLKDENLSLLNSELDSEMQKREMFFDILEHKVDKIIGLERAKVSDDDDKEPTEDVQRHETDEDSQLDYLSAEEQEYLSSHLNSNRTKPLNISSLEVAGLNDACYEVERASSLKVNDVKLKSSSNSLDLVDVYGQRDSPHVSKYQNSVMLRDYHKPKHENKEQDTSLMYHTVFGEISLRSSSENQKSLSKNSFLNPQQALKTKIYTGKSKSQVTESKEFCGDATVENKMFQHLENRSTSPQDRALETLLQCFQGSQTPCPSVGGDSVISACEHSQYESLPDTPNSVRDFSLTSPRIGVEDTQTIKDSSLKVTDGSASNKTCLHSVEGTRPQSVTEAAECTVTVNQTVDVSTDFRAGFTASRATGARPSVVSVSSNTEITMMNKRRPGEGQRAKQRSVACNTDGSRSHDDDVPTVGTRASLGKSLSVNSIKPNGSFLSKDSLELRKALAVTDLKEHPEREPQLSKEMEKTLPQECCQKTLQRAVRAESHLLDVHYQMCQRHCSDIYKLVMESRGGLNRNFSTNPIKKELGSALLSVLGDLKVKYVGLKEKISRGTPLDELPPLAVESKLLSAFSAFAARLMKKESHVFSGADSELDSQSICDVDISSSLKKTLSQVALLSDSSHPKQGASPEEDGLKSGDLGGYFSKLKLDDKDNKNSQEVSEDWFDAKENLTGVDCSGIQESQIEQDGQNPKFTPEIQNVEPSQRVKGYLVHVGGLCPSVSEADIRSHFQKYQVSEISVYDSSNYRYASLAFKNNNDAKSAAKEMNGIEINGKSVNVRLIKSPGECTSPLSSKNGKRISLNNWEKNTNKEVNSASSVSRLPRTRPRHLGSEQDRESFHFDQEGVKMKNCKQIDSTELLHNTPIRFIPPNTLNLRSFTKIVKRLAELHPDVSRDRIIDALQEVRMSHKGYLNGLSLNTIVEMTSSVLKNCASN</sequence>
<dbReference type="GO" id="GO:0071013">
    <property type="term" value="C:catalytic step 2 spliceosome"/>
    <property type="evidence" value="ECO:0007669"/>
    <property type="project" value="TreeGrafter"/>
</dbReference>
<dbReference type="InterPro" id="IPR012677">
    <property type="entry name" value="Nucleotide-bd_a/b_plait_sf"/>
</dbReference>
<dbReference type="Gene3D" id="3.30.70.330">
    <property type="match status" value="1"/>
</dbReference>
<keyword evidence="6" id="KW-1185">Reference proteome</keyword>
<dbReference type="PANTHER" id="PTHR48026">
    <property type="entry name" value="HOMOLOGOUS TO DROSOPHILA SQD (SQUID) PROTEIN"/>
    <property type="match status" value="1"/>
</dbReference>
<evidence type="ECO:0000313" key="6">
    <source>
        <dbReference type="Proteomes" id="UP000550707"/>
    </source>
</evidence>
<evidence type="ECO:0000313" key="5">
    <source>
        <dbReference type="EMBL" id="KAF6450989.1"/>
    </source>
</evidence>
<dbReference type="Pfam" id="PF24905">
    <property type="entry name" value="TTC3_9th"/>
    <property type="match status" value="1"/>
</dbReference>
<feature type="domain" description="RRM" evidence="4">
    <location>
        <begin position="822"/>
        <end position="895"/>
    </location>
</feature>